<feature type="region of interest" description="Disordered" evidence="9">
    <location>
        <begin position="137"/>
        <end position="417"/>
    </location>
</feature>
<keyword evidence="4" id="KW-0747">Spliceosome</keyword>
<dbReference type="OrthoDB" id="21123at2759"/>
<evidence type="ECO:0000256" key="7">
    <source>
        <dbReference type="ARBA" id="ARBA00023242"/>
    </source>
</evidence>
<feature type="compositionally biased region" description="Basic and acidic residues" evidence="9">
    <location>
        <begin position="137"/>
        <end position="179"/>
    </location>
</feature>
<protein>
    <recommendedName>
        <fullName evidence="10">CBF1-interacting co-repressor CIR N-terminal domain-containing protein</fullName>
    </recommendedName>
</protein>
<evidence type="ECO:0000256" key="1">
    <source>
        <dbReference type="ARBA" id="ARBA00004123"/>
    </source>
</evidence>
<dbReference type="AlphaFoldDB" id="A0A232LW84"/>
<dbReference type="InterPro" id="IPR022209">
    <property type="entry name" value="CWC25"/>
</dbReference>
<evidence type="ECO:0000256" key="2">
    <source>
        <dbReference type="ARBA" id="ARBA00006695"/>
    </source>
</evidence>
<dbReference type="Pfam" id="PF10197">
    <property type="entry name" value="Cir_N"/>
    <property type="match status" value="1"/>
</dbReference>
<dbReference type="InterPro" id="IPR051376">
    <property type="entry name" value="CWC25_splicing_factor"/>
</dbReference>
<feature type="compositionally biased region" description="Basic and acidic residues" evidence="9">
    <location>
        <begin position="331"/>
        <end position="347"/>
    </location>
</feature>
<keyword evidence="7" id="KW-0539">Nucleus</keyword>
<comment type="similarity">
    <text evidence="2">Belongs to the CWC25 family.</text>
</comment>
<evidence type="ECO:0000313" key="11">
    <source>
        <dbReference type="EMBL" id="OXV08419.1"/>
    </source>
</evidence>
<feature type="coiled-coil region" evidence="8">
    <location>
        <begin position="22"/>
        <end position="56"/>
    </location>
</feature>
<evidence type="ECO:0000256" key="9">
    <source>
        <dbReference type="SAM" id="MobiDB-lite"/>
    </source>
</evidence>
<dbReference type="PANTHER" id="PTHR16196:SF0">
    <property type="entry name" value="PRE-MRNA-SPLICING FACTOR CWC25 HOMOLOG"/>
    <property type="match status" value="1"/>
</dbReference>
<evidence type="ECO:0000256" key="4">
    <source>
        <dbReference type="ARBA" id="ARBA00022728"/>
    </source>
</evidence>
<dbReference type="GO" id="GO:0000398">
    <property type="term" value="P:mRNA splicing, via spliceosome"/>
    <property type="evidence" value="ECO:0007669"/>
    <property type="project" value="TreeGrafter"/>
</dbReference>
<feature type="compositionally biased region" description="Basic and acidic residues" evidence="9">
    <location>
        <begin position="394"/>
        <end position="405"/>
    </location>
</feature>
<comment type="subcellular location">
    <subcellularLocation>
        <location evidence="1">Nucleus</location>
    </subcellularLocation>
</comment>
<keyword evidence="6" id="KW-0508">mRNA splicing</keyword>
<evidence type="ECO:0000259" key="10">
    <source>
        <dbReference type="SMART" id="SM01083"/>
    </source>
</evidence>
<sequence>MGGDLNLKKSWHPSLLRNQEKVWAEEKRALEERKRIEQLRRERDEERQIQELERLQEAAGKPRQQRVEWMYQAPANAGGQCSEEMESYLLGKRRIDGILLKNDENKTLEKGVDLVAVHTPQNVDSARDTMNKIRADPLLEVKKREQAAYESMVKETMRRNREQSHSHQHRRHEDDDRDNKHRHARRRDRDDDYDRNRHHHRSRRYRSNSPPMSPRRNDRSYHPSTRSSSPGRQSPRRRRSEEFGWKEKRHQEKGSPGHDNKDRSREFSGGRSLTYSERGRRFGDDRSTYRGHGPSTSSAPGPHPERDHLRHAHGYPKRDPLRGNNDYDPGDSVKERDRLEERNRKLADMQSNANDLDEKRQQRLAEIAAREDRERQKEEKQRSERGRFVSQLHRQLEEDNLDERLRRSRGGLVRLED</sequence>
<evidence type="ECO:0000256" key="8">
    <source>
        <dbReference type="SAM" id="Coils"/>
    </source>
</evidence>
<keyword evidence="5 8" id="KW-0175">Coiled coil</keyword>
<reference evidence="11 12" key="1">
    <citation type="journal article" date="2015" name="Environ. Microbiol.">
        <title>Metagenome sequence of Elaphomyces granulatus from sporocarp tissue reveals Ascomycota ectomycorrhizal fingerprints of genome expansion and a Proteobacteria-rich microbiome.</title>
        <authorList>
            <person name="Quandt C.A."/>
            <person name="Kohler A."/>
            <person name="Hesse C.N."/>
            <person name="Sharpton T.J."/>
            <person name="Martin F."/>
            <person name="Spatafora J.W."/>
        </authorList>
    </citation>
    <scope>NUCLEOTIDE SEQUENCE [LARGE SCALE GENOMIC DNA]</scope>
    <source>
        <strain evidence="11 12">OSC145934</strain>
    </source>
</reference>
<gene>
    <name evidence="11" type="ORF">Egran_03818</name>
</gene>
<feature type="domain" description="CBF1-interacting co-repressor CIR N-terminal" evidence="10">
    <location>
        <begin position="10"/>
        <end position="46"/>
    </location>
</feature>
<feature type="compositionally biased region" description="Basic and acidic residues" evidence="9">
    <location>
        <begin position="356"/>
        <end position="387"/>
    </location>
</feature>
<evidence type="ECO:0000256" key="3">
    <source>
        <dbReference type="ARBA" id="ARBA00022664"/>
    </source>
</evidence>
<comment type="caution">
    <text evidence="11">The sequence shown here is derived from an EMBL/GenBank/DDBJ whole genome shotgun (WGS) entry which is preliminary data.</text>
</comment>
<organism evidence="11 12">
    <name type="scientific">Elaphomyces granulatus</name>
    <dbReference type="NCBI Taxonomy" id="519963"/>
    <lineage>
        <taxon>Eukaryota</taxon>
        <taxon>Fungi</taxon>
        <taxon>Dikarya</taxon>
        <taxon>Ascomycota</taxon>
        <taxon>Pezizomycotina</taxon>
        <taxon>Eurotiomycetes</taxon>
        <taxon>Eurotiomycetidae</taxon>
        <taxon>Eurotiales</taxon>
        <taxon>Elaphomycetaceae</taxon>
        <taxon>Elaphomyces</taxon>
    </lineage>
</organism>
<evidence type="ECO:0000313" key="12">
    <source>
        <dbReference type="Proteomes" id="UP000243515"/>
    </source>
</evidence>
<feature type="compositionally biased region" description="Basic and acidic residues" evidence="9">
    <location>
        <begin position="277"/>
        <end position="288"/>
    </location>
</feature>
<evidence type="ECO:0000256" key="6">
    <source>
        <dbReference type="ARBA" id="ARBA00023187"/>
    </source>
</evidence>
<feature type="compositionally biased region" description="Basic and acidic residues" evidence="9">
    <location>
        <begin position="239"/>
        <end position="268"/>
    </location>
</feature>
<keyword evidence="12" id="KW-1185">Reference proteome</keyword>
<name>A0A232LW84_9EURO</name>
<evidence type="ECO:0000256" key="5">
    <source>
        <dbReference type="ARBA" id="ARBA00023054"/>
    </source>
</evidence>
<dbReference type="Pfam" id="PF12542">
    <property type="entry name" value="CWC25"/>
    <property type="match status" value="1"/>
</dbReference>
<dbReference type="Proteomes" id="UP000243515">
    <property type="component" value="Unassembled WGS sequence"/>
</dbReference>
<accession>A0A232LW84</accession>
<feature type="compositionally biased region" description="Low complexity" evidence="9">
    <location>
        <begin position="223"/>
        <end position="233"/>
    </location>
</feature>
<proteinExistence type="inferred from homology"/>
<dbReference type="InterPro" id="IPR019339">
    <property type="entry name" value="CIR_N_dom"/>
</dbReference>
<dbReference type="SMART" id="SM01083">
    <property type="entry name" value="Cir_N"/>
    <property type="match status" value="1"/>
</dbReference>
<feature type="compositionally biased region" description="Basic residues" evidence="9">
    <location>
        <begin position="196"/>
        <end position="206"/>
    </location>
</feature>
<dbReference type="PANTHER" id="PTHR16196">
    <property type="entry name" value="CELL CYCLE CONTROL PROTEIN CWF25"/>
    <property type="match status" value="1"/>
</dbReference>
<dbReference type="GO" id="GO:0005684">
    <property type="term" value="C:U2-type spliceosomal complex"/>
    <property type="evidence" value="ECO:0007669"/>
    <property type="project" value="TreeGrafter"/>
</dbReference>
<keyword evidence="3" id="KW-0507">mRNA processing</keyword>
<dbReference type="EMBL" id="NPHW01004121">
    <property type="protein sequence ID" value="OXV08419.1"/>
    <property type="molecule type" value="Genomic_DNA"/>
</dbReference>